<comment type="caution">
    <text evidence="5">The sequence shown here is derived from an EMBL/GenBank/DDBJ whole genome shotgun (WGS) entry which is preliminary data.</text>
</comment>
<dbReference type="GO" id="GO:0005524">
    <property type="term" value="F:ATP binding"/>
    <property type="evidence" value="ECO:0007669"/>
    <property type="project" value="UniProtKB-KW"/>
</dbReference>
<dbReference type="Pfam" id="PF00005">
    <property type="entry name" value="ABC_tran"/>
    <property type="match status" value="1"/>
</dbReference>
<dbReference type="GO" id="GO:0016887">
    <property type="term" value="F:ATP hydrolysis activity"/>
    <property type="evidence" value="ECO:0007669"/>
    <property type="project" value="InterPro"/>
</dbReference>
<reference evidence="5 6" key="1">
    <citation type="submission" date="2018-03" db="EMBL/GenBank/DDBJ databases">
        <title>Genomic Encyclopedia of Type Strains, Phase III (KMG-III): the genomes of soil and plant-associated and newly described type strains.</title>
        <authorList>
            <person name="Whitman W."/>
        </authorList>
    </citation>
    <scope>NUCLEOTIDE SEQUENCE [LARGE SCALE GENOMIC DNA]</scope>
    <source>
        <strain evidence="5 6">CGMCC 1.9313</strain>
    </source>
</reference>
<dbReference type="Proteomes" id="UP000238034">
    <property type="component" value="Unassembled WGS sequence"/>
</dbReference>
<evidence type="ECO:0000256" key="1">
    <source>
        <dbReference type="ARBA" id="ARBA00022448"/>
    </source>
</evidence>
<dbReference type="Gene3D" id="3.40.50.300">
    <property type="entry name" value="P-loop containing nucleotide triphosphate hydrolases"/>
    <property type="match status" value="1"/>
</dbReference>
<dbReference type="SMART" id="SM00382">
    <property type="entry name" value="AAA"/>
    <property type="match status" value="1"/>
</dbReference>
<dbReference type="InterPro" id="IPR027417">
    <property type="entry name" value="P-loop_NTPase"/>
</dbReference>
<dbReference type="InterPro" id="IPR003593">
    <property type="entry name" value="AAA+_ATPase"/>
</dbReference>
<dbReference type="RefSeq" id="WP_106292487.1">
    <property type="nucleotide sequence ID" value="NZ_PVTH01000003.1"/>
</dbReference>
<evidence type="ECO:0000256" key="2">
    <source>
        <dbReference type="ARBA" id="ARBA00022741"/>
    </source>
</evidence>
<dbReference type="EMBL" id="PVTH01000003">
    <property type="protein sequence ID" value="PRY53909.1"/>
    <property type="molecule type" value="Genomic_DNA"/>
</dbReference>
<sequence>MDVILSNIGRRFNREWIFEGIDHTFESGQSYAILGHNGSGKSTLLQVIAGSLTPSSGTIAYMQGDTPVDIESVYQNVSIAAPYLELIEEFSLTELLDFHFRFKRPLDQLTTKQIISLLGLERSSSKPLKYFSSGMKQRTKLALALCSDTSLVLLDEPASNLDMAGTAWYKDIVGQFGKGRTLIVCSNQDFEYDFCDHQLKITDYKKTQ</sequence>
<accession>A0A2T0U7M7</accession>
<evidence type="ECO:0000256" key="3">
    <source>
        <dbReference type="ARBA" id="ARBA00022840"/>
    </source>
</evidence>
<dbReference type="InterPro" id="IPR003439">
    <property type="entry name" value="ABC_transporter-like_ATP-bd"/>
</dbReference>
<evidence type="ECO:0000313" key="6">
    <source>
        <dbReference type="Proteomes" id="UP000238034"/>
    </source>
</evidence>
<feature type="domain" description="ABC transporter" evidence="4">
    <location>
        <begin position="3"/>
        <end position="208"/>
    </location>
</feature>
<proteinExistence type="predicted"/>
<dbReference type="PANTHER" id="PTHR42939:SF1">
    <property type="entry name" value="ABC TRANSPORTER ATP-BINDING PROTEIN ALBC-RELATED"/>
    <property type="match status" value="1"/>
</dbReference>
<dbReference type="PROSITE" id="PS50893">
    <property type="entry name" value="ABC_TRANSPORTER_2"/>
    <property type="match status" value="1"/>
</dbReference>
<name>A0A2T0U7M7_9SPHI</name>
<keyword evidence="2" id="KW-0547">Nucleotide-binding</keyword>
<keyword evidence="1" id="KW-0813">Transport</keyword>
<organism evidence="5 6">
    <name type="scientific">Arcticibacter pallidicorallinus</name>
    <dbReference type="NCBI Taxonomy" id="1259464"/>
    <lineage>
        <taxon>Bacteria</taxon>
        <taxon>Pseudomonadati</taxon>
        <taxon>Bacteroidota</taxon>
        <taxon>Sphingobacteriia</taxon>
        <taxon>Sphingobacteriales</taxon>
        <taxon>Sphingobacteriaceae</taxon>
        <taxon>Arcticibacter</taxon>
    </lineage>
</organism>
<dbReference type="InterPro" id="IPR051782">
    <property type="entry name" value="ABC_Transporter_VariousFunc"/>
</dbReference>
<gene>
    <name evidence="5" type="ORF">B0I27_103382</name>
</gene>
<protein>
    <submittedName>
        <fullName evidence="5">ABC transporter family protein</fullName>
    </submittedName>
</protein>
<keyword evidence="3" id="KW-0067">ATP-binding</keyword>
<evidence type="ECO:0000313" key="5">
    <source>
        <dbReference type="EMBL" id="PRY53909.1"/>
    </source>
</evidence>
<dbReference type="OrthoDB" id="9808363at2"/>
<keyword evidence="6" id="KW-1185">Reference proteome</keyword>
<dbReference type="PANTHER" id="PTHR42939">
    <property type="entry name" value="ABC TRANSPORTER ATP-BINDING PROTEIN ALBC-RELATED"/>
    <property type="match status" value="1"/>
</dbReference>
<dbReference type="SUPFAM" id="SSF52540">
    <property type="entry name" value="P-loop containing nucleoside triphosphate hydrolases"/>
    <property type="match status" value="1"/>
</dbReference>
<dbReference type="AlphaFoldDB" id="A0A2T0U7M7"/>
<evidence type="ECO:0000259" key="4">
    <source>
        <dbReference type="PROSITE" id="PS50893"/>
    </source>
</evidence>